<feature type="domain" description="Ion transport" evidence="10">
    <location>
        <begin position="764"/>
        <end position="1021"/>
    </location>
</feature>
<sequence length="1104" mass="127593">MTSIGNSKSLAFSKYFPNHAGFDPRKVYNAEVYPSISGLKKQSKSVQVSLDSPKERQLSLSVQKQEWIDIPPQVEVTERQLSLSVQKQEWIDIPPQVEVTELVITQKEPSPVPSESSPPKPPTEPPLPSHKKPILDAFETWDKIRKLGEPRIMISLIGAYNELIPTYKWKHKMLLKEALTHVARYAGRCGFLYKEQDISITKTIIRDSCHIESLPQLTYGYTSNIKTNVNNSTSRKMTAKENNHKVDLTKLLEIENYINTEGRVKFEDVTLRERNLINPSRSVKEIRVPVVLFVINGGLDTLEHVIRAIYINISVVVVKGTGGTADLIALCLKDMTKVKRKLPAMFAKRFSDDMYEKVEEILNRIVKRDWMISIFNVKKNNHKELWEKLSDGIMRAWSFEEKKDESYLTTDLMNLSQIDFISKYVAEIDSLSKKELFGGYDMQTQSNSPVDLQHVQHTFVNAFLGKRTDIIKQILHSNENFALSKQQFTTLCQEVVKSPTSTPAGNDKNGFKLLENLHPEAVSFLANGTGKGFKDTQDAIRSISNKLIQGLCFSKLGLVTCCRKSKKSNEKAYVHLSEKIPVIESLRVAIMGNDVELAAELWSNCDNPMLTALVSNVYLSAMANKAEQLFEETLQADILSHSRKFTSRAVKLLDKMFIYKETMATKALDHVSEVWDHKESPLHFGHQFNMEEFISHPSAQKDASKRMFPYVNEEDTPVTMNKPMEGNNTKNVKSRECLPYIKDHLHLDSAWTLLKAPVTKLFTHVIFFVTALVMFSYFLTRDLQAEISILEWMIFFYICGDLLEELWSMVRPEDCSWSFQRVLLHLFDIWNILDFVCFILYIVGFGLHYYYPDLLMHTRRIYSVALFLMFLRLLNLLLLIKRFGIIIIMIKEMLVDLVEYLVILIILMFAAGIVYHANIYPNHTVTAFPRDIQNWQIWSILKIPYWQVYGELYLDVLEASDDTGCTSNNTLWENDPSLSRCPTSDWLPPVIAATYMMLTNWLLLNIVIAMFSARFDLIKTKSSQKWRYHRHSVVIEYEHKIPSPLNIPFRVLIILFYVMCYLPFYLCDKCTEEIIQGHDIEEMLQRQREFARVILEEERDEEPI</sequence>
<evidence type="ECO:0000259" key="10">
    <source>
        <dbReference type="Pfam" id="PF00520"/>
    </source>
</evidence>
<feature type="transmembrane region" description="Helical" evidence="9">
    <location>
        <begin position="861"/>
        <end position="880"/>
    </location>
</feature>
<gene>
    <name evidence="13" type="ORF">MCOR_32167</name>
</gene>
<dbReference type="GO" id="GO:0005886">
    <property type="term" value="C:plasma membrane"/>
    <property type="evidence" value="ECO:0007669"/>
    <property type="project" value="TreeGrafter"/>
</dbReference>
<dbReference type="OrthoDB" id="6091495at2759"/>
<evidence type="ECO:0000313" key="14">
    <source>
        <dbReference type="Proteomes" id="UP000507470"/>
    </source>
</evidence>
<feature type="region of interest" description="Disordered" evidence="8">
    <location>
        <begin position="107"/>
        <end position="132"/>
    </location>
</feature>
<evidence type="ECO:0000256" key="8">
    <source>
        <dbReference type="SAM" id="MobiDB-lite"/>
    </source>
</evidence>
<organism evidence="13 14">
    <name type="scientific">Mytilus coruscus</name>
    <name type="common">Sea mussel</name>
    <dbReference type="NCBI Taxonomy" id="42192"/>
    <lineage>
        <taxon>Eukaryota</taxon>
        <taxon>Metazoa</taxon>
        <taxon>Spiralia</taxon>
        <taxon>Lophotrochozoa</taxon>
        <taxon>Mollusca</taxon>
        <taxon>Bivalvia</taxon>
        <taxon>Autobranchia</taxon>
        <taxon>Pteriomorphia</taxon>
        <taxon>Mytilida</taxon>
        <taxon>Mytiloidea</taxon>
        <taxon>Mytilidae</taxon>
        <taxon>Mytilinae</taxon>
        <taxon>Mytilus</taxon>
    </lineage>
</organism>
<keyword evidence="4 9" id="KW-1133">Transmembrane helix</keyword>
<evidence type="ECO:0000313" key="13">
    <source>
        <dbReference type="EMBL" id="CAC5397748.1"/>
    </source>
</evidence>
<evidence type="ECO:0000256" key="6">
    <source>
        <dbReference type="ARBA" id="ARBA00023136"/>
    </source>
</evidence>
<evidence type="ECO:0000256" key="2">
    <source>
        <dbReference type="ARBA" id="ARBA00022448"/>
    </source>
</evidence>
<keyword evidence="3 9" id="KW-0812">Transmembrane</keyword>
<feature type="transmembrane region" description="Helical" evidence="9">
    <location>
        <begin position="900"/>
        <end position="920"/>
    </location>
</feature>
<evidence type="ECO:0000256" key="7">
    <source>
        <dbReference type="ARBA" id="ARBA00023303"/>
    </source>
</evidence>
<dbReference type="InterPro" id="IPR050927">
    <property type="entry name" value="TRPM"/>
</dbReference>
<evidence type="ECO:0000256" key="1">
    <source>
        <dbReference type="ARBA" id="ARBA00004141"/>
    </source>
</evidence>
<feature type="compositionally biased region" description="Pro residues" evidence="8">
    <location>
        <begin position="110"/>
        <end position="128"/>
    </location>
</feature>
<dbReference type="Pfam" id="PF25508">
    <property type="entry name" value="TRPM2"/>
    <property type="match status" value="1"/>
</dbReference>
<keyword evidence="6 9" id="KW-0472">Membrane</keyword>
<evidence type="ECO:0008006" key="15">
    <source>
        <dbReference type="Google" id="ProtNLM"/>
    </source>
</evidence>
<feature type="domain" description="TRPM SLOG" evidence="11">
    <location>
        <begin position="281"/>
        <end position="361"/>
    </location>
</feature>
<dbReference type="InterPro" id="IPR057366">
    <property type="entry name" value="TRPM-like"/>
</dbReference>
<evidence type="ECO:0000256" key="3">
    <source>
        <dbReference type="ARBA" id="ARBA00022692"/>
    </source>
</evidence>
<dbReference type="AlphaFoldDB" id="A0A6J8CMN3"/>
<accession>A0A6J8CMN3</accession>
<dbReference type="PANTHER" id="PTHR13800">
    <property type="entry name" value="TRANSIENT RECEPTOR POTENTIAL CATION CHANNEL, SUBFAMILY M, MEMBER 6"/>
    <property type="match status" value="1"/>
</dbReference>
<dbReference type="Proteomes" id="UP000507470">
    <property type="component" value="Unassembled WGS sequence"/>
</dbReference>
<feature type="transmembrane region" description="Helical" evidence="9">
    <location>
        <begin position="1047"/>
        <end position="1066"/>
    </location>
</feature>
<evidence type="ECO:0000259" key="11">
    <source>
        <dbReference type="Pfam" id="PF18139"/>
    </source>
</evidence>
<dbReference type="EMBL" id="CACVKT020005770">
    <property type="protein sequence ID" value="CAC5397748.1"/>
    <property type="molecule type" value="Genomic_DNA"/>
</dbReference>
<evidence type="ECO:0000256" key="4">
    <source>
        <dbReference type="ARBA" id="ARBA00022989"/>
    </source>
</evidence>
<dbReference type="InterPro" id="IPR005821">
    <property type="entry name" value="Ion_trans_dom"/>
</dbReference>
<feature type="transmembrane region" description="Helical" evidence="9">
    <location>
        <begin position="761"/>
        <end position="780"/>
    </location>
</feature>
<feature type="transmembrane region" description="Helical" evidence="9">
    <location>
        <begin position="822"/>
        <end position="849"/>
    </location>
</feature>
<dbReference type="InterPro" id="IPR041491">
    <property type="entry name" value="TRPM_SLOG"/>
</dbReference>
<reference evidence="13 14" key="1">
    <citation type="submission" date="2020-06" db="EMBL/GenBank/DDBJ databases">
        <authorList>
            <person name="Li R."/>
            <person name="Bekaert M."/>
        </authorList>
    </citation>
    <scope>NUCLEOTIDE SEQUENCE [LARGE SCALE GENOMIC DNA]</scope>
    <source>
        <strain evidence="14">wild</strain>
    </source>
</reference>
<dbReference type="Pfam" id="PF00520">
    <property type="entry name" value="Ion_trans"/>
    <property type="match status" value="1"/>
</dbReference>
<evidence type="ECO:0000259" key="12">
    <source>
        <dbReference type="Pfam" id="PF25508"/>
    </source>
</evidence>
<dbReference type="Pfam" id="PF18139">
    <property type="entry name" value="LSDAT_euk"/>
    <property type="match status" value="1"/>
</dbReference>
<comment type="subcellular location">
    <subcellularLocation>
        <location evidence="1">Membrane</location>
        <topology evidence="1">Multi-pass membrane protein</topology>
    </subcellularLocation>
</comment>
<keyword evidence="14" id="KW-1185">Reference proteome</keyword>
<feature type="domain" description="TRPM-like" evidence="12">
    <location>
        <begin position="576"/>
        <end position="696"/>
    </location>
</feature>
<feature type="transmembrane region" description="Helical" evidence="9">
    <location>
        <begin position="792"/>
        <end position="810"/>
    </location>
</feature>
<evidence type="ECO:0000256" key="9">
    <source>
        <dbReference type="SAM" id="Phobius"/>
    </source>
</evidence>
<evidence type="ECO:0000256" key="5">
    <source>
        <dbReference type="ARBA" id="ARBA00023065"/>
    </source>
</evidence>
<name>A0A6J8CMN3_MYTCO</name>
<keyword evidence="2" id="KW-0813">Transport</keyword>
<dbReference type="GO" id="GO:0099604">
    <property type="term" value="F:ligand-gated calcium channel activity"/>
    <property type="evidence" value="ECO:0007669"/>
    <property type="project" value="TreeGrafter"/>
</dbReference>
<proteinExistence type="predicted"/>
<dbReference type="PANTHER" id="PTHR13800:SF12">
    <property type="entry name" value="TRANSIENT RECEPTOR POTENTIAL CATION CHANNEL SUBFAMILY M MEMBER-LIKE 2"/>
    <property type="match status" value="1"/>
</dbReference>
<keyword evidence="5" id="KW-0406">Ion transport</keyword>
<keyword evidence="7" id="KW-0407">Ion channel</keyword>
<protein>
    <recommendedName>
        <fullName evidence="15">TRPM2</fullName>
    </recommendedName>
</protein>